<evidence type="ECO:0000313" key="3">
    <source>
        <dbReference type="Proteomes" id="UP000790347"/>
    </source>
</evidence>
<dbReference type="Proteomes" id="UP000790347">
    <property type="component" value="Unassembled WGS sequence"/>
</dbReference>
<reference evidence="2" key="1">
    <citation type="submission" date="2013-05" db="EMBL/GenBank/DDBJ databases">
        <authorList>
            <person name="Yim A.K.Y."/>
            <person name="Chan T.F."/>
            <person name="Ji K.M."/>
            <person name="Liu X.Y."/>
            <person name="Zhou J.W."/>
            <person name="Li R.Q."/>
            <person name="Yang K.Y."/>
            <person name="Li J."/>
            <person name="Li M."/>
            <person name="Law P.T.W."/>
            <person name="Wu Y.L."/>
            <person name="Cai Z.L."/>
            <person name="Qin H."/>
            <person name="Bao Y."/>
            <person name="Leung R.K.K."/>
            <person name="Ng P.K.S."/>
            <person name="Zou J."/>
            <person name="Zhong X.J."/>
            <person name="Ran P.X."/>
            <person name="Zhong N.S."/>
            <person name="Liu Z.G."/>
            <person name="Tsui S.K.W."/>
        </authorList>
    </citation>
    <scope>NUCLEOTIDE SEQUENCE</scope>
    <source>
        <strain evidence="2">Derf</strain>
        <tissue evidence="2">Whole organism</tissue>
    </source>
</reference>
<keyword evidence="1" id="KW-1133">Transmembrane helix</keyword>
<sequence>MNNSNHQNVNDLQRIIHLLIWPNGSLLSIKNKTIHQHIIRLTTSKLDELFMKRSSTLILLFSSMFAFFIFILMIFIIFCLITNTRNSKKKTTISDDNYHHYDEFIHHDHRTIKQKQQQQHPPRIESKNLQSLSLSNLDSLEHVELLKSTSKSNRT</sequence>
<organism evidence="2 3">
    <name type="scientific">Dermatophagoides farinae</name>
    <name type="common">American house dust mite</name>
    <dbReference type="NCBI Taxonomy" id="6954"/>
    <lineage>
        <taxon>Eukaryota</taxon>
        <taxon>Metazoa</taxon>
        <taxon>Ecdysozoa</taxon>
        <taxon>Arthropoda</taxon>
        <taxon>Chelicerata</taxon>
        <taxon>Arachnida</taxon>
        <taxon>Acari</taxon>
        <taxon>Acariformes</taxon>
        <taxon>Sarcoptiformes</taxon>
        <taxon>Astigmata</taxon>
        <taxon>Psoroptidia</taxon>
        <taxon>Analgoidea</taxon>
        <taxon>Pyroglyphidae</taxon>
        <taxon>Dermatophagoidinae</taxon>
        <taxon>Dermatophagoides</taxon>
    </lineage>
</organism>
<gene>
    <name evidence="2" type="ORF">DERF_014960</name>
</gene>
<keyword evidence="1" id="KW-0472">Membrane</keyword>
<dbReference type="AlphaFoldDB" id="A0A922HNG7"/>
<keyword evidence="3" id="KW-1185">Reference proteome</keyword>
<keyword evidence="1" id="KW-0812">Transmembrane</keyword>
<comment type="caution">
    <text evidence="2">The sequence shown here is derived from an EMBL/GenBank/DDBJ whole genome shotgun (WGS) entry which is preliminary data.</text>
</comment>
<accession>A0A922HNG7</accession>
<evidence type="ECO:0000313" key="2">
    <source>
        <dbReference type="EMBL" id="KAH9494265.1"/>
    </source>
</evidence>
<proteinExistence type="predicted"/>
<dbReference type="EMBL" id="ASGP02000008">
    <property type="protein sequence ID" value="KAH9494265.1"/>
    <property type="molecule type" value="Genomic_DNA"/>
</dbReference>
<feature type="transmembrane region" description="Helical" evidence="1">
    <location>
        <begin position="57"/>
        <end position="81"/>
    </location>
</feature>
<reference evidence="2" key="2">
    <citation type="journal article" date="2022" name="Res Sq">
        <title>Comparative Genomics Reveals Insights into the Divergent Evolution of Astigmatic Mites and Household Pest Adaptations.</title>
        <authorList>
            <person name="Xiong Q."/>
            <person name="Wan A.T.-Y."/>
            <person name="Liu X.-Y."/>
            <person name="Fung C.S.-H."/>
            <person name="Xiao X."/>
            <person name="Malainual N."/>
            <person name="Hou J."/>
            <person name="Wang L."/>
            <person name="Wang M."/>
            <person name="Yang K."/>
            <person name="Cui Y."/>
            <person name="Leung E."/>
            <person name="Nong W."/>
            <person name="Shin S.-K."/>
            <person name="Au S."/>
            <person name="Jeong K.Y."/>
            <person name="Chew F.T."/>
            <person name="Hui J."/>
            <person name="Leung T.F."/>
            <person name="Tungtrongchitr A."/>
            <person name="Zhong N."/>
            <person name="Liu Z."/>
            <person name="Tsui S."/>
        </authorList>
    </citation>
    <scope>NUCLEOTIDE SEQUENCE</scope>
    <source>
        <strain evidence="2">Derf</strain>
        <tissue evidence="2">Whole organism</tissue>
    </source>
</reference>
<evidence type="ECO:0000256" key="1">
    <source>
        <dbReference type="SAM" id="Phobius"/>
    </source>
</evidence>
<protein>
    <submittedName>
        <fullName evidence="2">Uncharacterized protein</fullName>
    </submittedName>
</protein>
<name>A0A922HNG7_DERFA</name>